<sequence>MGGTVADGCCGTGMERTANVAPRSEVQLERSRVVRRKQILIVDDDQEIREMLEITLIEEGYDVLSAGDGEAALALLERHRPNLILLDMRMPVMDGWGFARAYASCPGPRAPILVMTAAVDAGTWAREVGACASVAKPFDLNRLLDSIAAHTGSAPGPGAA</sequence>
<dbReference type="SMART" id="SM00448">
    <property type="entry name" value="REC"/>
    <property type="match status" value="1"/>
</dbReference>
<organism evidence="4 5">
    <name type="scientific">Sorangium cellulosum</name>
    <name type="common">Polyangium cellulosum</name>
    <dbReference type="NCBI Taxonomy" id="56"/>
    <lineage>
        <taxon>Bacteria</taxon>
        <taxon>Pseudomonadati</taxon>
        <taxon>Myxococcota</taxon>
        <taxon>Polyangia</taxon>
        <taxon>Polyangiales</taxon>
        <taxon>Polyangiaceae</taxon>
        <taxon>Sorangium</taxon>
    </lineage>
</organism>
<accession>A0A2L0ESG3</accession>
<feature type="domain" description="Response regulatory" evidence="3">
    <location>
        <begin position="38"/>
        <end position="151"/>
    </location>
</feature>
<evidence type="ECO:0000313" key="4">
    <source>
        <dbReference type="EMBL" id="AUX42225.1"/>
    </source>
</evidence>
<protein>
    <recommendedName>
        <fullName evidence="3">Response regulatory domain-containing protein</fullName>
    </recommendedName>
</protein>
<dbReference type="InterPro" id="IPR001789">
    <property type="entry name" value="Sig_transdc_resp-reg_receiver"/>
</dbReference>
<dbReference type="InterPro" id="IPR050595">
    <property type="entry name" value="Bact_response_regulator"/>
</dbReference>
<dbReference type="GO" id="GO:0000160">
    <property type="term" value="P:phosphorelay signal transduction system"/>
    <property type="evidence" value="ECO:0007669"/>
    <property type="project" value="InterPro"/>
</dbReference>
<evidence type="ECO:0000256" key="2">
    <source>
        <dbReference type="PROSITE-ProRule" id="PRU00169"/>
    </source>
</evidence>
<dbReference type="EMBL" id="CP012673">
    <property type="protein sequence ID" value="AUX42225.1"/>
    <property type="molecule type" value="Genomic_DNA"/>
</dbReference>
<dbReference type="PANTHER" id="PTHR44591:SF3">
    <property type="entry name" value="RESPONSE REGULATORY DOMAIN-CONTAINING PROTEIN"/>
    <property type="match status" value="1"/>
</dbReference>
<dbReference type="AlphaFoldDB" id="A0A2L0ESG3"/>
<dbReference type="PANTHER" id="PTHR44591">
    <property type="entry name" value="STRESS RESPONSE REGULATOR PROTEIN 1"/>
    <property type="match status" value="1"/>
</dbReference>
<dbReference type="PROSITE" id="PS50110">
    <property type="entry name" value="RESPONSE_REGULATORY"/>
    <property type="match status" value="1"/>
</dbReference>
<feature type="modified residue" description="4-aspartylphosphate" evidence="2">
    <location>
        <position position="87"/>
    </location>
</feature>
<dbReference type="Proteomes" id="UP000238348">
    <property type="component" value="Chromosome"/>
</dbReference>
<evidence type="ECO:0000256" key="1">
    <source>
        <dbReference type="ARBA" id="ARBA00022553"/>
    </source>
</evidence>
<name>A0A2L0ESG3_SORCE</name>
<dbReference type="SUPFAM" id="SSF52172">
    <property type="entry name" value="CheY-like"/>
    <property type="match status" value="1"/>
</dbReference>
<dbReference type="Pfam" id="PF00072">
    <property type="entry name" value="Response_reg"/>
    <property type="match status" value="1"/>
</dbReference>
<keyword evidence="1 2" id="KW-0597">Phosphoprotein</keyword>
<dbReference type="InterPro" id="IPR011006">
    <property type="entry name" value="CheY-like_superfamily"/>
</dbReference>
<gene>
    <name evidence="4" type="ORF">SOCE26_036520</name>
</gene>
<dbReference type="Gene3D" id="3.40.50.2300">
    <property type="match status" value="1"/>
</dbReference>
<proteinExistence type="predicted"/>
<evidence type="ECO:0000259" key="3">
    <source>
        <dbReference type="PROSITE" id="PS50110"/>
    </source>
</evidence>
<evidence type="ECO:0000313" key="5">
    <source>
        <dbReference type="Proteomes" id="UP000238348"/>
    </source>
</evidence>
<reference evidence="4 5" key="1">
    <citation type="submission" date="2015-09" db="EMBL/GenBank/DDBJ databases">
        <title>Sorangium comparison.</title>
        <authorList>
            <person name="Zaburannyi N."/>
            <person name="Bunk B."/>
            <person name="Overmann J."/>
            <person name="Mueller R."/>
        </authorList>
    </citation>
    <scope>NUCLEOTIDE SEQUENCE [LARGE SCALE GENOMIC DNA]</scope>
    <source>
        <strain evidence="4 5">So ce26</strain>
    </source>
</reference>